<comment type="caution">
    <text evidence="3">The sequence shown here is derived from an EMBL/GenBank/DDBJ whole genome shotgun (WGS) entry which is preliminary data.</text>
</comment>
<sequence>MKCINNEFLSADTYKLLKLAKAKAKDINYKYAWVHKGMVYMKKNDDSSKIIIRIEDDPTCMSSNLKFLSLNVNSYTAHTASFELLVTETKPHIISVVETWLNPEISVSLNDYSAIRRDRGFTDESGRYVRGGGVLCFIHKSLKSKVLFISESNHINHPEFIIADVTLSTGSHMLISCIYRRPQGDLLDKFFLEFGKLYPHYNNVLIMGDLNCNLLKSDRASNHLKSFIDDSALFCVPFGSTFHTLETDSWLDVIILVSKDKLVNFSKSKPPFIDGHDFLICEYKLGSQNHYNKVVKFRDFRNCNHQALSQTLNERLRLTDIDPEMIDLDELVYFFLYQVTTSLNIYAPMSERKICRPKCPWITRELKLEFHERDALYKRYKRTGCQNLFSLYKIKRKELKIKLMKVRNDYLKSFLENESNGSNIWTKLRRVGIVKSKQSSPLDHFDADQLNKFYANILKKHLSCSRDFILNLPHLYSKKVNFEFNWSKIDIVDVTKNLQLTLQKSSGKNPDRLDLKWLKDHIPQVSLFLNLIFNRSLETGSFPEAWKSTKVMILGSNRKLKSLANIVLPQIIIDGNLIPYVNTTKHLGVHLSANLSWDFHISQFLRRLFTEEDPEIRRSDRLAAKNNISFKMPNFATTTYEHSFVVTAIRLWKDLPPEIVNVLSLETFKVKLFDFLISNE</sequence>
<dbReference type="GO" id="GO:0031012">
    <property type="term" value="C:extracellular matrix"/>
    <property type="evidence" value="ECO:0007669"/>
    <property type="project" value="TreeGrafter"/>
</dbReference>
<dbReference type="Pfam" id="PF25298">
    <property type="entry name" value="Baculo_FP_2nd"/>
    <property type="match status" value="1"/>
</dbReference>
<dbReference type="EMBL" id="CAJNRD030001122">
    <property type="protein sequence ID" value="CAG5100960.1"/>
    <property type="molecule type" value="Genomic_DNA"/>
</dbReference>
<dbReference type="GO" id="GO:0007508">
    <property type="term" value="P:larval heart development"/>
    <property type="evidence" value="ECO:0007669"/>
    <property type="project" value="TreeGrafter"/>
</dbReference>
<reference evidence="3" key="1">
    <citation type="submission" date="2021-04" db="EMBL/GenBank/DDBJ databases">
        <authorList>
            <person name="Chebbi M.A.C M."/>
        </authorList>
    </citation>
    <scope>NUCLEOTIDE SEQUENCE</scope>
</reference>
<evidence type="ECO:0000313" key="3">
    <source>
        <dbReference type="EMBL" id="CAG5100960.1"/>
    </source>
</evidence>
<organism evidence="3 4">
    <name type="scientific">Cotesia congregata</name>
    <name type="common">Parasitoid wasp</name>
    <name type="synonym">Apanteles congregatus</name>
    <dbReference type="NCBI Taxonomy" id="51543"/>
    <lineage>
        <taxon>Eukaryota</taxon>
        <taxon>Metazoa</taxon>
        <taxon>Ecdysozoa</taxon>
        <taxon>Arthropoda</taxon>
        <taxon>Hexapoda</taxon>
        <taxon>Insecta</taxon>
        <taxon>Pterygota</taxon>
        <taxon>Neoptera</taxon>
        <taxon>Endopterygota</taxon>
        <taxon>Hymenoptera</taxon>
        <taxon>Apocrita</taxon>
        <taxon>Ichneumonoidea</taxon>
        <taxon>Braconidae</taxon>
        <taxon>Microgastrinae</taxon>
        <taxon>Cotesia</taxon>
    </lineage>
</organism>
<evidence type="ECO:0000259" key="2">
    <source>
        <dbReference type="Pfam" id="PF25298"/>
    </source>
</evidence>
<dbReference type="GO" id="GO:0003824">
    <property type="term" value="F:catalytic activity"/>
    <property type="evidence" value="ECO:0007669"/>
    <property type="project" value="InterPro"/>
</dbReference>
<name>A0A8J2HH97_COTCN</name>
<proteinExistence type="predicted"/>
<dbReference type="Proteomes" id="UP000786811">
    <property type="component" value="Unassembled WGS sequence"/>
</dbReference>
<accession>A0A8J2HH97</accession>
<dbReference type="InterPro" id="IPR005135">
    <property type="entry name" value="Endo/exonuclease/phosphatase"/>
</dbReference>
<dbReference type="PANTHER" id="PTHR33395">
    <property type="entry name" value="TRANSCRIPTASE, PUTATIVE-RELATED-RELATED"/>
    <property type="match status" value="1"/>
</dbReference>
<evidence type="ECO:0000259" key="1">
    <source>
        <dbReference type="Pfam" id="PF03372"/>
    </source>
</evidence>
<protein>
    <recommendedName>
        <fullName evidence="5">Endonuclease/exonuclease/phosphatase domain-containing protein</fullName>
    </recommendedName>
</protein>
<dbReference type="PANTHER" id="PTHR33395:SF22">
    <property type="entry name" value="REVERSE TRANSCRIPTASE DOMAIN-CONTAINING PROTEIN"/>
    <property type="match status" value="1"/>
</dbReference>
<feature type="domain" description="FP protein C-terminal" evidence="2">
    <location>
        <begin position="13"/>
        <end position="57"/>
    </location>
</feature>
<evidence type="ECO:0000313" key="4">
    <source>
        <dbReference type="Proteomes" id="UP000786811"/>
    </source>
</evidence>
<gene>
    <name evidence="3" type="ORF">HICCMSTLAB_LOCUS10033</name>
</gene>
<dbReference type="AlphaFoldDB" id="A0A8J2HH97"/>
<feature type="domain" description="Endonuclease/exonuclease/phosphatase" evidence="1">
    <location>
        <begin position="68"/>
        <end position="253"/>
    </location>
</feature>
<keyword evidence="4" id="KW-1185">Reference proteome</keyword>
<dbReference type="SUPFAM" id="SSF56219">
    <property type="entry name" value="DNase I-like"/>
    <property type="match status" value="1"/>
</dbReference>
<dbReference type="InterPro" id="IPR057251">
    <property type="entry name" value="FP_C"/>
</dbReference>
<dbReference type="OrthoDB" id="9268520at2759"/>
<dbReference type="GO" id="GO:0061343">
    <property type="term" value="P:cell adhesion involved in heart morphogenesis"/>
    <property type="evidence" value="ECO:0007669"/>
    <property type="project" value="TreeGrafter"/>
</dbReference>
<evidence type="ECO:0008006" key="5">
    <source>
        <dbReference type="Google" id="ProtNLM"/>
    </source>
</evidence>
<dbReference type="Gene3D" id="3.60.10.10">
    <property type="entry name" value="Endonuclease/exonuclease/phosphatase"/>
    <property type="match status" value="1"/>
</dbReference>
<dbReference type="InterPro" id="IPR036691">
    <property type="entry name" value="Endo/exonu/phosph_ase_sf"/>
</dbReference>
<dbReference type="Pfam" id="PF03372">
    <property type="entry name" value="Exo_endo_phos"/>
    <property type="match status" value="1"/>
</dbReference>